<dbReference type="InterPro" id="IPR009057">
    <property type="entry name" value="Homeodomain-like_sf"/>
</dbReference>
<organism evidence="6 7">
    <name type="scientific">Subtercola lobariae</name>
    <dbReference type="NCBI Taxonomy" id="1588641"/>
    <lineage>
        <taxon>Bacteria</taxon>
        <taxon>Bacillati</taxon>
        <taxon>Actinomycetota</taxon>
        <taxon>Actinomycetes</taxon>
        <taxon>Micrococcales</taxon>
        <taxon>Microbacteriaceae</taxon>
        <taxon>Subtercola</taxon>
    </lineage>
</organism>
<dbReference type="GO" id="GO:0000976">
    <property type="term" value="F:transcription cis-regulatory region binding"/>
    <property type="evidence" value="ECO:0007669"/>
    <property type="project" value="TreeGrafter"/>
</dbReference>
<name>A0A917EUK8_9MICO</name>
<dbReference type="PANTHER" id="PTHR30055:SF234">
    <property type="entry name" value="HTH-TYPE TRANSCRIPTIONAL REGULATOR BETI"/>
    <property type="match status" value="1"/>
</dbReference>
<feature type="domain" description="HTH tetR-type" evidence="5">
    <location>
        <begin position="18"/>
        <end position="76"/>
    </location>
</feature>
<sequence length="188" mass="20774">MSVSPPDARSVSSRADANRNRQRILDAARTALDESAQTTMQAIARSAGVGQATLYRHFESREALLLEVYEHEFAELIDSAETFRDRSEPVVALRTWLTHLASFGRKKHALSAVLDAAAKRALHEKQYSSIIGVITTLLDDGKNAGQLRADIQADELLALVGFLWQLDTTTDTRITHLLDLVVDGLRAH</sequence>
<dbReference type="SUPFAM" id="SSF48498">
    <property type="entry name" value="Tetracyclin repressor-like, C-terminal domain"/>
    <property type="match status" value="1"/>
</dbReference>
<keyword evidence="2 4" id="KW-0238">DNA-binding</keyword>
<gene>
    <name evidence="6" type="ORF">GCM10011399_06960</name>
</gene>
<evidence type="ECO:0000256" key="3">
    <source>
        <dbReference type="ARBA" id="ARBA00023163"/>
    </source>
</evidence>
<dbReference type="Gene3D" id="1.10.357.10">
    <property type="entry name" value="Tetracycline Repressor, domain 2"/>
    <property type="match status" value="1"/>
</dbReference>
<dbReference type="InterPro" id="IPR050109">
    <property type="entry name" value="HTH-type_TetR-like_transc_reg"/>
</dbReference>
<dbReference type="PANTHER" id="PTHR30055">
    <property type="entry name" value="HTH-TYPE TRANSCRIPTIONAL REGULATOR RUTR"/>
    <property type="match status" value="1"/>
</dbReference>
<proteinExistence type="predicted"/>
<protein>
    <submittedName>
        <fullName evidence="6">TetR family transcriptional regulator</fullName>
    </submittedName>
</protein>
<evidence type="ECO:0000313" key="7">
    <source>
        <dbReference type="Proteomes" id="UP000598775"/>
    </source>
</evidence>
<evidence type="ECO:0000256" key="1">
    <source>
        <dbReference type="ARBA" id="ARBA00023015"/>
    </source>
</evidence>
<dbReference type="SUPFAM" id="SSF46689">
    <property type="entry name" value="Homeodomain-like"/>
    <property type="match status" value="1"/>
</dbReference>
<dbReference type="InterPro" id="IPR049445">
    <property type="entry name" value="TetR_SbtR-like_C"/>
</dbReference>
<dbReference type="RefSeq" id="WP_188673697.1">
    <property type="nucleotide sequence ID" value="NZ_BMGP01000001.1"/>
</dbReference>
<dbReference type="EMBL" id="BMGP01000001">
    <property type="protein sequence ID" value="GGF15732.1"/>
    <property type="molecule type" value="Genomic_DNA"/>
</dbReference>
<accession>A0A917EUK8</accession>
<dbReference type="Proteomes" id="UP000598775">
    <property type="component" value="Unassembled WGS sequence"/>
</dbReference>
<feature type="DNA-binding region" description="H-T-H motif" evidence="4">
    <location>
        <begin position="39"/>
        <end position="58"/>
    </location>
</feature>
<reference evidence="6 7" key="1">
    <citation type="journal article" date="2014" name="Int. J. Syst. Evol. Microbiol.">
        <title>Complete genome sequence of Corynebacterium casei LMG S-19264T (=DSM 44701T), isolated from a smear-ripened cheese.</title>
        <authorList>
            <consortium name="US DOE Joint Genome Institute (JGI-PGF)"/>
            <person name="Walter F."/>
            <person name="Albersmeier A."/>
            <person name="Kalinowski J."/>
            <person name="Ruckert C."/>
        </authorList>
    </citation>
    <scope>NUCLEOTIDE SEQUENCE [LARGE SCALE GENOMIC DNA]</scope>
    <source>
        <strain evidence="6 7">CGMCC 1.12976</strain>
    </source>
</reference>
<dbReference type="InterPro" id="IPR001647">
    <property type="entry name" value="HTH_TetR"/>
</dbReference>
<dbReference type="Pfam" id="PF21597">
    <property type="entry name" value="TetR_C_43"/>
    <property type="match status" value="1"/>
</dbReference>
<dbReference type="InterPro" id="IPR036271">
    <property type="entry name" value="Tet_transcr_reg_TetR-rel_C_sf"/>
</dbReference>
<dbReference type="AlphaFoldDB" id="A0A917EUK8"/>
<evidence type="ECO:0000259" key="5">
    <source>
        <dbReference type="PROSITE" id="PS50977"/>
    </source>
</evidence>
<dbReference type="PROSITE" id="PS50977">
    <property type="entry name" value="HTH_TETR_2"/>
    <property type="match status" value="1"/>
</dbReference>
<comment type="caution">
    <text evidence="6">The sequence shown here is derived from an EMBL/GenBank/DDBJ whole genome shotgun (WGS) entry which is preliminary data.</text>
</comment>
<dbReference type="GO" id="GO:0003700">
    <property type="term" value="F:DNA-binding transcription factor activity"/>
    <property type="evidence" value="ECO:0007669"/>
    <property type="project" value="TreeGrafter"/>
</dbReference>
<evidence type="ECO:0000256" key="2">
    <source>
        <dbReference type="ARBA" id="ARBA00023125"/>
    </source>
</evidence>
<evidence type="ECO:0000313" key="6">
    <source>
        <dbReference type="EMBL" id="GGF15732.1"/>
    </source>
</evidence>
<keyword evidence="1" id="KW-0805">Transcription regulation</keyword>
<dbReference type="Pfam" id="PF00440">
    <property type="entry name" value="TetR_N"/>
    <property type="match status" value="1"/>
</dbReference>
<evidence type="ECO:0000256" key="4">
    <source>
        <dbReference type="PROSITE-ProRule" id="PRU00335"/>
    </source>
</evidence>
<keyword evidence="3" id="KW-0804">Transcription</keyword>
<keyword evidence="7" id="KW-1185">Reference proteome</keyword>